<evidence type="ECO:0000313" key="2">
    <source>
        <dbReference type="EMBL" id="CCH69393.1"/>
    </source>
</evidence>
<dbReference type="SUPFAM" id="SSF53067">
    <property type="entry name" value="Actin-like ATPase domain"/>
    <property type="match status" value="2"/>
</dbReference>
<name>N0DYB4_9MICO</name>
<dbReference type="HOGENOM" id="CLU_036604_13_2_11"/>
<protein>
    <submittedName>
        <fullName evidence="2">ROK family protein</fullName>
    </submittedName>
</protein>
<dbReference type="STRING" id="1193181.BN10_1590045"/>
<dbReference type="InterPro" id="IPR043129">
    <property type="entry name" value="ATPase_NBD"/>
</dbReference>
<dbReference type="Proteomes" id="UP000013167">
    <property type="component" value="Unassembled WGS sequence"/>
</dbReference>
<accession>N0DYB4</accession>
<comment type="similarity">
    <text evidence="1">Belongs to the ROK (NagC/XylR) family.</text>
</comment>
<comment type="caution">
    <text evidence="2">The sequence shown here is derived from an EMBL/GenBank/DDBJ whole genome shotgun (WGS) entry which is preliminary data.</text>
</comment>
<reference evidence="2 3" key="1">
    <citation type="journal article" date="2013" name="ISME J.">
        <title>A metabolic model for members of the genus Tetrasphaera involved in enhanced biological phosphorus removal.</title>
        <authorList>
            <person name="Kristiansen R."/>
            <person name="Nguyen H.T.T."/>
            <person name="Saunders A.M."/>
            <person name="Nielsen J.L."/>
            <person name="Wimmer R."/>
            <person name="Le V.Q."/>
            <person name="McIlroy S.J."/>
            <person name="Petrovski S."/>
            <person name="Seviour R.J."/>
            <person name="Calteau A."/>
            <person name="Nielsen K.L."/>
            <person name="Nielsen P.H."/>
        </authorList>
    </citation>
    <scope>NUCLEOTIDE SEQUENCE [LARGE SCALE GENOMIC DNA]</scope>
    <source>
        <strain evidence="2 3">Lp2</strain>
    </source>
</reference>
<dbReference type="Gene3D" id="3.30.420.40">
    <property type="match status" value="2"/>
</dbReference>
<keyword evidence="3" id="KW-1185">Reference proteome</keyword>
<organism evidence="2 3">
    <name type="scientific">Phycicoccus elongatus Lp2</name>
    <dbReference type="NCBI Taxonomy" id="1193181"/>
    <lineage>
        <taxon>Bacteria</taxon>
        <taxon>Bacillati</taxon>
        <taxon>Actinomycetota</taxon>
        <taxon>Actinomycetes</taxon>
        <taxon>Micrococcales</taxon>
        <taxon>Intrasporangiaceae</taxon>
        <taxon>Phycicoccus</taxon>
    </lineage>
</organism>
<dbReference type="eggNOG" id="COG1940">
    <property type="taxonomic scope" value="Bacteria"/>
</dbReference>
<dbReference type="AlphaFoldDB" id="N0DYB4"/>
<dbReference type="PANTHER" id="PTHR18964">
    <property type="entry name" value="ROK (REPRESSOR, ORF, KINASE) FAMILY"/>
    <property type="match status" value="1"/>
</dbReference>
<dbReference type="EMBL" id="CAIZ01000067">
    <property type="protein sequence ID" value="CCH69393.1"/>
    <property type="molecule type" value="Genomic_DNA"/>
</dbReference>
<dbReference type="Pfam" id="PF00480">
    <property type="entry name" value="ROK"/>
    <property type="match status" value="1"/>
</dbReference>
<proteinExistence type="inferred from homology"/>
<dbReference type="InterPro" id="IPR000600">
    <property type="entry name" value="ROK"/>
</dbReference>
<dbReference type="OrthoDB" id="3189808at2"/>
<evidence type="ECO:0000256" key="1">
    <source>
        <dbReference type="ARBA" id="ARBA00006479"/>
    </source>
</evidence>
<evidence type="ECO:0000313" key="3">
    <source>
        <dbReference type="Proteomes" id="UP000013167"/>
    </source>
</evidence>
<dbReference type="PANTHER" id="PTHR18964:SF149">
    <property type="entry name" value="BIFUNCTIONAL UDP-N-ACETYLGLUCOSAMINE 2-EPIMERASE_N-ACETYLMANNOSAMINE KINASE"/>
    <property type="match status" value="1"/>
</dbReference>
<sequence length="316" mass="32929">MTAIDLSGRAVNQRVVERDLRGSDPQRTLARLSAMVREVVGEVTGSGMTPAGACLALPGIVDASGMTRFAPNLGWQEVPALDLVRTGSGLVDLSWSVGNDADLAARAECQARARAAEHAVADEDFVYVAGNVGLGGAVIRHGFLAGGVHGWVGEIGHSPMDPLGPDCACGANGCLEQYAGRHIVMTQAGLAPTARIESLLEALGEVPEGADEPARERHTKAVTAVDVAARAIGLGAATMVNIVDVEVVVLGSMYADLFAWVAPTVQREVDRRVMAARWAPVRVERALVTELASLRGAALSVLEAVAAAPSSWTERS</sequence>
<gene>
    <name evidence="2" type="ORF">BN10_1590045</name>
</gene>